<dbReference type="Pfam" id="PF00022">
    <property type="entry name" value="Actin"/>
    <property type="match status" value="1"/>
</dbReference>
<dbReference type="FunCoup" id="K0KSU2">
    <property type="interactions" value="463"/>
</dbReference>
<evidence type="ECO:0000256" key="1">
    <source>
        <dbReference type="RuleBase" id="RU000487"/>
    </source>
</evidence>
<dbReference type="SUPFAM" id="SSF53067">
    <property type="entry name" value="Actin-like ATPase domain"/>
    <property type="match status" value="2"/>
</dbReference>
<dbReference type="STRING" id="1206466.K0KSU2"/>
<dbReference type="InParanoid" id="K0KSU2"/>
<dbReference type="PANTHER" id="PTHR11937">
    <property type="entry name" value="ACTIN"/>
    <property type="match status" value="1"/>
</dbReference>
<evidence type="ECO:0000313" key="2">
    <source>
        <dbReference type="EMBL" id="CCH44403.1"/>
    </source>
</evidence>
<dbReference type="Gene3D" id="3.90.640.60">
    <property type="match status" value="1"/>
</dbReference>
<proteinExistence type="inferred from homology"/>
<dbReference type="AlphaFoldDB" id="K0KSU2"/>
<sequence>MAPFHEEHFLIISPGSQITLVQFGLHDGVFAPPVIEIPTKVYSNPDKPGTFLSKGEESNVIYPIVKGSIQNIQAFNFFLKLIYKSILSKHPQVNNIPFLLLSNSEWSRLDIEHITQYVFESMELNAFTIIPNALATLYAHGSQPSAVVIDIGYEKTEITPIVDYSVLNHAKKVINFGGNDINKSISENLNNLSPEQIELLKKSSIFEVLNDEDKKNSFFGHDGLKKNDTEFDVAAIVTSGRTREILEEREKNENEQISNAKLENNSFLDQDGNDISVGKERFKGTENLISQISKNVYQSLNKIIDLTKRQEAWDNILVIGKTTKIKGFTDALNAQLIEDHLVGKDIQENPAQAAFQTTTAPSLVFNQVPNSIKFGKMPEYFPEWKKIGYSDANFLGGQIISKQIFITNNENFFVTRTSYNEKGPLAIWDTTF</sequence>
<dbReference type="Gene3D" id="3.30.420.40">
    <property type="match status" value="2"/>
</dbReference>
<comment type="similarity">
    <text evidence="1">Belongs to the actin family.</text>
</comment>
<reference evidence="2 3" key="1">
    <citation type="journal article" date="2012" name="Eukaryot. Cell">
        <title>Draft genome sequence of Wickerhamomyces ciferrii NRRL Y-1031 F-60-10.</title>
        <authorList>
            <person name="Schneider J."/>
            <person name="Andrea H."/>
            <person name="Blom J."/>
            <person name="Jaenicke S."/>
            <person name="Ruckert C."/>
            <person name="Schorsch C."/>
            <person name="Szczepanowski R."/>
            <person name="Farwick M."/>
            <person name="Goesmann A."/>
            <person name="Puhler A."/>
            <person name="Schaffer S."/>
            <person name="Tauch A."/>
            <person name="Kohler T."/>
            <person name="Brinkrolf K."/>
        </authorList>
    </citation>
    <scope>NUCLEOTIDE SEQUENCE [LARGE SCALE GENOMIC DNA]</scope>
    <source>
        <strain evidence="3">ATCC 14091 / BCRC 22168 / CBS 111 / JCM 3599 / NBRC 0793 / NRRL Y-1031 F-60-10</strain>
    </source>
</reference>
<dbReference type="EMBL" id="CAIF01000123">
    <property type="protein sequence ID" value="CCH44403.1"/>
    <property type="molecule type" value="Genomic_DNA"/>
</dbReference>
<gene>
    <name evidence="2" type="ORF">BN7_3966</name>
</gene>
<dbReference type="InterPro" id="IPR043129">
    <property type="entry name" value="ATPase_NBD"/>
</dbReference>
<dbReference type="SMART" id="SM00268">
    <property type="entry name" value="ACTIN"/>
    <property type="match status" value="1"/>
</dbReference>
<dbReference type="Proteomes" id="UP000009328">
    <property type="component" value="Unassembled WGS sequence"/>
</dbReference>
<dbReference type="eggNOG" id="KOG0676">
    <property type="taxonomic scope" value="Eukaryota"/>
</dbReference>
<accession>K0KSU2</accession>
<dbReference type="HOGENOM" id="CLU_052064_0_0_1"/>
<comment type="caution">
    <text evidence="2">The sequence shown here is derived from an EMBL/GenBank/DDBJ whole genome shotgun (WGS) entry which is preliminary data.</text>
</comment>
<keyword evidence="3" id="KW-1185">Reference proteome</keyword>
<evidence type="ECO:0000313" key="3">
    <source>
        <dbReference type="Proteomes" id="UP000009328"/>
    </source>
</evidence>
<protein>
    <submittedName>
        <fullName evidence="2">Actin-1</fullName>
    </submittedName>
</protein>
<dbReference type="InterPro" id="IPR004000">
    <property type="entry name" value="Actin"/>
</dbReference>
<name>K0KSU2_WICCF</name>
<organism evidence="2 3">
    <name type="scientific">Wickerhamomyces ciferrii (strain ATCC 14091 / BCRC 22168 / CBS 111 / JCM 3599 / NBRC 0793 / NRRL Y-1031 F-60-10)</name>
    <name type="common">Yeast</name>
    <name type="synonym">Pichia ciferrii</name>
    <dbReference type="NCBI Taxonomy" id="1206466"/>
    <lineage>
        <taxon>Eukaryota</taxon>
        <taxon>Fungi</taxon>
        <taxon>Dikarya</taxon>
        <taxon>Ascomycota</taxon>
        <taxon>Saccharomycotina</taxon>
        <taxon>Saccharomycetes</taxon>
        <taxon>Phaffomycetales</taxon>
        <taxon>Wickerhamomycetaceae</taxon>
        <taxon>Wickerhamomyces</taxon>
    </lineage>
</organism>